<comment type="cofactor">
    <cofactor evidence="1">
        <name>Mg(2+)</name>
        <dbReference type="ChEBI" id="CHEBI:18420"/>
    </cofactor>
</comment>
<keyword evidence="2" id="KW-0540">Nuclease</keyword>
<keyword evidence="4" id="KW-0255">Endonuclease</keyword>
<evidence type="ECO:0000256" key="5">
    <source>
        <dbReference type="ARBA" id="ARBA00022801"/>
    </source>
</evidence>
<dbReference type="OrthoDB" id="31113at2759"/>
<dbReference type="SMART" id="SM00485">
    <property type="entry name" value="XPGN"/>
    <property type="match status" value="1"/>
</dbReference>
<dbReference type="InterPro" id="IPR029060">
    <property type="entry name" value="PIN-like_dom_sf"/>
</dbReference>
<evidence type="ECO:0000256" key="3">
    <source>
        <dbReference type="ARBA" id="ARBA00022723"/>
    </source>
</evidence>
<dbReference type="SUPFAM" id="SSF47807">
    <property type="entry name" value="5' to 3' exonuclease, C-terminal subdomain"/>
    <property type="match status" value="1"/>
</dbReference>
<dbReference type="GO" id="GO:0046872">
    <property type="term" value="F:metal ion binding"/>
    <property type="evidence" value="ECO:0007669"/>
    <property type="project" value="UniProtKB-KW"/>
</dbReference>
<feature type="region of interest" description="Disordered" evidence="7">
    <location>
        <begin position="137"/>
        <end position="170"/>
    </location>
</feature>
<evidence type="ECO:0000256" key="2">
    <source>
        <dbReference type="ARBA" id="ARBA00022722"/>
    </source>
</evidence>
<dbReference type="InterPro" id="IPR006085">
    <property type="entry name" value="XPG_DNA_repair_N"/>
</dbReference>
<dbReference type="Proteomes" id="UP001140217">
    <property type="component" value="Unassembled WGS sequence"/>
</dbReference>
<evidence type="ECO:0000259" key="8">
    <source>
        <dbReference type="SMART" id="SM00484"/>
    </source>
</evidence>
<name>A0A9W8LK17_9FUNG</name>
<evidence type="ECO:0000256" key="7">
    <source>
        <dbReference type="SAM" id="MobiDB-lite"/>
    </source>
</evidence>
<accession>A0A9W8LK17</accession>
<dbReference type="GO" id="GO:0005737">
    <property type="term" value="C:cytoplasm"/>
    <property type="evidence" value="ECO:0007669"/>
    <property type="project" value="TreeGrafter"/>
</dbReference>
<comment type="caution">
    <text evidence="10">The sequence shown here is derived from an EMBL/GenBank/DDBJ whole genome shotgun (WGS) entry which is preliminary data.</text>
</comment>
<dbReference type="Gene3D" id="3.40.50.1010">
    <property type="entry name" value="5'-nuclease"/>
    <property type="match status" value="1"/>
</dbReference>
<reference evidence="10" key="1">
    <citation type="submission" date="2022-07" db="EMBL/GenBank/DDBJ databases">
        <title>Phylogenomic reconstructions and comparative analyses of Kickxellomycotina fungi.</title>
        <authorList>
            <person name="Reynolds N.K."/>
            <person name="Stajich J.E."/>
            <person name="Barry K."/>
            <person name="Grigoriev I.V."/>
            <person name="Crous P."/>
            <person name="Smith M.E."/>
        </authorList>
    </citation>
    <scope>NUCLEOTIDE SEQUENCE</scope>
    <source>
        <strain evidence="10">NBRC 105414</strain>
    </source>
</reference>
<keyword evidence="5" id="KW-0378">Hydrolase</keyword>
<keyword evidence="11" id="KW-1185">Reference proteome</keyword>
<dbReference type="PANTHER" id="PTHR11081:SF9">
    <property type="entry name" value="FLAP ENDONUCLEASE 1"/>
    <property type="match status" value="1"/>
</dbReference>
<dbReference type="InterPro" id="IPR008918">
    <property type="entry name" value="HhH2"/>
</dbReference>
<evidence type="ECO:0000313" key="11">
    <source>
        <dbReference type="Proteomes" id="UP001140217"/>
    </source>
</evidence>
<dbReference type="EMBL" id="JANBUL010000018">
    <property type="protein sequence ID" value="KAJ2784915.1"/>
    <property type="molecule type" value="Genomic_DNA"/>
</dbReference>
<evidence type="ECO:0008006" key="12">
    <source>
        <dbReference type="Google" id="ProtNLM"/>
    </source>
</evidence>
<gene>
    <name evidence="10" type="ORF">H4R18_000840</name>
</gene>
<keyword evidence="6" id="KW-0460">Magnesium</keyword>
<protein>
    <recommendedName>
        <fullName evidence="12">PIN domain-like protein</fullName>
    </recommendedName>
</protein>
<proteinExistence type="predicted"/>
<evidence type="ECO:0000256" key="6">
    <source>
        <dbReference type="ARBA" id="ARBA00022842"/>
    </source>
</evidence>
<dbReference type="PRINTS" id="PR00853">
    <property type="entry name" value="XPGRADSUPER"/>
</dbReference>
<keyword evidence="3" id="KW-0479">Metal-binding</keyword>
<sequence length="422" mass="44722">MRDRMGVAGLMPLLRRFAPGSIRAPTEESLRGAVLAVDGNIFIHQFLKGDSDGGADATRHVRGMYRLARRAQALGATPLFVFDGAEPAEAKGAELERRRADRARTLLELDHERARARRIAVLARVEARLRADMDVDADDVERVQQQQQQARAAAEQPPPPPSGRSTHSGRMDALEASVGRQLLAELGASDGHHADGDCTRQSLHELQASNAARITALARRTEPLTAEMVAECARLVGAMGLPVHVAAAGEESEGVCAELCRAGAADAVCSEDLDVVAFGARLVRGFGPLAACASMAVVDPQRARADLGLSRAAFVDLCILCGTDFSATLEKVGPVTALRLVRAHGSIERILRLAKYRPRPGFAPDAARAVFLGARHAPPVAARRDVPRLARPPDPAAVAALLGSSPPAAAARDPFAANQVLL</sequence>
<dbReference type="GO" id="GO:0003677">
    <property type="term" value="F:DNA binding"/>
    <property type="evidence" value="ECO:0007669"/>
    <property type="project" value="InterPro"/>
</dbReference>
<dbReference type="Gene3D" id="1.10.150.20">
    <property type="entry name" value="5' to 3' exonuclease, C-terminal subdomain"/>
    <property type="match status" value="1"/>
</dbReference>
<evidence type="ECO:0000256" key="1">
    <source>
        <dbReference type="ARBA" id="ARBA00001946"/>
    </source>
</evidence>
<dbReference type="Pfam" id="PF00867">
    <property type="entry name" value="XPG_I"/>
    <property type="match status" value="1"/>
</dbReference>
<dbReference type="SMART" id="SM00484">
    <property type="entry name" value="XPGI"/>
    <property type="match status" value="1"/>
</dbReference>
<dbReference type="InterPro" id="IPR036279">
    <property type="entry name" value="5-3_exonuclease_C_sf"/>
</dbReference>
<dbReference type="InterPro" id="IPR006084">
    <property type="entry name" value="XPG/Rad2"/>
</dbReference>
<organism evidence="10 11">
    <name type="scientific">Coemansia javaensis</name>
    <dbReference type="NCBI Taxonomy" id="2761396"/>
    <lineage>
        <taxon>Eukaryota</taxon>
        <taxon>Fungi</taxon>
        <taxon>Fungi incertae sedis</taxon>
        <taxon>Zoopagomycota</taxon>
        <taxon>Kickxellomycotina</taxon>
        <taxon>Kickxellomycetes</taxon>
        <taxon>Kickxellales</taxon>
        <taxon>Kickxellaceae</taxon>
        <taxon>Coemansia</taxon>
    </lineage>
</organism>
<dbReference type="Pfam" id="PF00752">
    <property type="entry name" value="XPG_N"/>
    <property type="match status" value="1"/>
</dbReference>
<dbReference type="SUPFAM" id="SSF88723">
    <property type="entry name" value="PIN domain-like"/>
    <property type="match status" value="1"/>
</dbReference>
<dbReference type="PANTHER" id="PTHR11081">
    <property type="entry name" value="FLAP ENDONUCLEASE FAMILY MEMBER"/>
    <property type="match status" value="1"/>
</dbReference>
<dbReference type="SMART" id="SM00279">
    <property type="entry name" value="HhH2"/>
    <property type="match status" value="1"/>
</dbReference>
<evidence type="ECO:0000313" key="10">
    <source>
        <dbReference type="EMBL" id="KAJ2784915.1"/>
    </source>
</evidence>
<dbReference type="GO" id="GO:0005634">
    <property type="term" value="C:nucleus"/>
    <property type="evidence" value="ECO:0007669"/>
    <property type="project" value="TreeGrafter"/>
</dbReference>
<dbReference type="GO" id="GO:0006281">
    <property type="term" value="P:DNA repair"/>
    <property type="evidence" value="ECO:0007669"/>
    <property type="project" value="UniProtKB-ARBA"/>
</dbReference>
<feature type="domain" description="XPG N-terminal" evidence="9">
    <location>
        <begin position="5"/>
        <end position="105"/>
    </location>
</feature>
<dbReference type="AlphaFoldDB" id="A0A9W8LK17"/>
<dbReference type="GO" id="GO:0008409">
    <property type="term" value="F:5'-3' exonuclease activity"/>
    <property type="evidence" value="ECO:0007669"/>
    <property type="project" value="TreeGrafter"/>
</dbReference>
<feature type="domain" description="XPG-I" evidence="8">
    <location>
        <begin position="237"/>
        <end position="309"/>
    </location>
</feature>
<dbReference type="GO" id="GO:0017108">
    <property type="term" value="F:5'-flap endonuclease activity"/>
    <property type="evidence" value="ECO:0007669"/>
    <property type="project" value="TreeGrafter"/>
</dbReference>
<feature type="compositionally biased region" description="Low complexity" evidence="7">
    <location>
        <begin position="143"/>
        <end position="155"/>
    </location>
</feature>
<evidence type="ECO:0000259" key="9">
    <source>
        <dbReference type="SMART" id="SM00485"/>
    </source>
</evidence>
<evidence type="ECO:0000256" key="4">
    <source>
        <dbReference type="ARBA" id="ARBA00022759"/>
    </source>
</evidence>
<dbReference type="InterPro" id="IPR006086">
    <property type="entry name" value="XPG-I_dom"/>
</dbReference>